<dbReference type="GO" id="GO:0016787">
    <property type="term" value="F:hydrolase activity"/>
    <property type="evidence" value="ECO:0007669"/>
    <property type="project" value="UniProtKB-KW"/>
</dbReference>
<evidence type="ECO:0000313" key="6">
    <source>
        <dbReference type="Proteomes" id="UP000317171"/>
    </source>
</evidence>
<reference evidence="5 6" key="1">
    <citation type="submission" date="2019-02" db="EMBL/GenBank/DDBJ databases">
        <title>Deep-cultivation of Planctomycetes and their phenomic and genomic characterization uncovers novel biology.</title>
        <authorList>
            <person name="Wiegand S."/>
            <person name="Jogler M."/>
            <person name="Boedeker C."/>
            <person name="Pinto D."/>
            <person name="Vollmers J."/>
            <person name="Rivas-Marin E."/>
            <person name="Kohn T."/>
            <person name="Peeters S.H."/>
            <person name="Heuer A."/>
            <person name="Rast P."/>
            <person name="Oberbeckmann S."/>
            <person name="Bunk B."/>
            <person name="Jeske O."/>
            <person name="Meyerdierks A."/>
            <person name="Storesund J.E."/>
            <person name="Kallscheuer N."/>
            <person name="Luecker S."/>
            <person name="Lage O.M."/>
            <person name="Pohl T."/>
            <person name="Merkel B.J."/>
            <person name="Hornburger P."/>
            <person name="Mueller R.-W."/>
            <person name="Bruemmer F."/>
            <person name="Labrenz M."/>
            <person name="Spormann A.M."/>
            <person name="Op den Camp H."/>
            <person name="Overmann J."/>
            <person name="Amann R."/>
            <person name="Jetten M.S.M."/>
            <person name="Mascher T."/>
            <person name="Medema M.H."/>
            <person name="Devos D.P."/>
            <person name="Kaster A.-K."/>
            <person name="Ovreas L."/>
            <person name="Rohde M."/>
            <person name="Galperin M.Y."/>
            <person name="Jogler C."/>
        </authorList>
    </citation>
    <scope>NUCLEOTIDE SEQUENCE [LARGE SCALE GENOMIC DNA]</scope>
    <source>
        <strain evidence="5 6">Pan241w</strain>
    </source>
</reference>
<dbReference type="NCBIfam" id="TIGR01643">
    <property type="entry name" value="YD_repeat_2x"/>
    <property type="match status" value="17"/>
</dbReference>
<organism evidence="5 6">
    <name type="scientific">Gimesia alba</name>
    <dbReference type="NCBI Taxonomy" id="2527973"/>
    <lineage>
        <taxon>Bacteria</taxon>
        <taxon>Pseudomonadati</taxon>
        <taxon>Planctomycetota</taxon>
        <taxon>Planctomycetia</taxon>
        <taxon>Planctomycetales</taxon>
        <taxon>Planctomycetaceae</taxon>
        <taxon>Gimesia</taxon>
    </lineage>
</organism>
<dbReference type="InterPro" id="IPR022385">
    <property type="entry name" value="Rhs_assc_core"/>
</dbReference>
<gene>
    <name evidence="5" type="primary">wapA_1</name>
    <name evidence="5" type="ORF">Pan241w_04190</name>
</gene>
<feature type="domain" description="Teneurin-like YD-shell" evidence="4">
    <location>
        <begin position="1334"/>
        <end position="1494"/>
    </location>
</feature>
<evidence type="ECO:0000259" key="3">
    <source>
        <dbReference type="Pfam" id="PF13930"/>
    </source>
</evidence>
<dbReference type="NCBIfam" id="TIGR03696">
    <property type="entry name" value="Rhs_assc_core"/>
    <property type="match status" value="1"/>
</dbReference>
<dbReference type="Pfam" id="PF05593">
    <property type="entry name" value="RHS_repeat"/>
    <property type="match status" value="7"/>
</dbReference>
<dbReference type="InterPro" id="IPR030934">
    <property type="entry name" value="Intein_C"/>
</dbReference>
<protein>
    <submittedName>
        <fullName evidence="5">tRNA(Glu)-specific nuclease WapA</fullName>
        <ecNumber evidence="5">3.1.-.-</ecNumber>
    </submittedName>
</protein>
<feature type="region of interest" description="Disordered" evidence="2">
    <location>
        <begin position="1"/>
        <end position="25"/>
    </location>
</feature>
<dbReference type="SUPFAM" id="SSF50974">
    <property type="entry name" value="Nitrous oxide reductase, N-terminal domain"/>
    <property type="match status" value="1"/>
</dbReference>
<dbReference type="EMBL" id="CP036269">
    <property type="protein sequence ID" value="QDT40363.1"/>
    <property type="molecule type" value="Genomic_DNA"/>
</dbReference>
<dbReference type="InterPro" id="IPR006530">
    <property type="entry name" value="YD"/>
</dbReference>
<dbReference type="Gene3D" id="2.170.16.10">
    <property type="entry name" value="Hedgehog/Intein (Hint) domain"/>
    <property type="match status" value="2"/>
</dbReference>
<dbReference type="InterPro" id="IPR044927">
    <property type="entry name" value="Endonuclea_NS_2"/>
</dbReference>
<dbReference type="Pfam" id="PF13930">
    <property type="entry name" value="Endonuclea_NS_2"/>
    <property type="match status" value="1"/>
</dbReference>
<evidence type="ECO:0000256" key="1">
    <source>
        <dbReference type="ARBA" id="ARBA00022737"/>
    </source>
</evidence>
<dbReference type="InterPro" id="IPR011045">
    <property type="entry name" value="N2O_reductase_N"/>
</dbReference>
<feature type="domain" description="Type VII secretion system protein EssD-like" evidence="3">
    <location>
        <begin position="2631"/>
        <end position="2702"/>
    </location>
</feature>
<evidence type="ECO:0000259" key="4">
    <source>
        <dbReference type="Pfam" id="PF25023"/>
    </source>
</evidence>
<dbReference type="Gene3D" id="2.180.10.10">
    <property type="entry name" value="RHS repeat-associated core"/>
    <property type="match status" value="4"/>
</dbReference>
<dbReference type="Proteomes" id="UP000317171">
    <property type="component" value="Chromosome"/>
</dbReference>
<dbReference type="Pfam" id="PF25023">
    <property type="entry name" value="TEN_YD-shell"/>
    <property type="match status" value="1"/>
</dbReference>
<accession>A0A517R998</accession>
<dbReference type="PANTHER" id="PTHR32305:SF15">
    <property type="entry name" value="PROTEIN RHSA-RELATED"/>
    <property type="match status" value="1"/>
</dbReference>
<proteinExistence type="predicted"/>
<keyword evidence="1" id="KW-0677">Repeat</keyword>
<dbReference type="InterPro" id="IPR050708">
    <property type="entry name" value="T6SS_VgrG/RHS"/>
</dbReference>
<dbReference type="PROSITE" id="PS50818">
    <property type="entry name" value="INTEIN_C_TER"/>
    <property type="match status" value="1"/>
</dbReference>
<dbReference type="Gene3D" id="3.90.930.1">
    <property type="match status" value="1"/>
</dbReference>
<name>A0A517R998_9PLAN</name>
<dbReference type="InterPro" id="IPR056823">
    <property type="entry name" value="TEN-like_YD-shell"/>
</dbReference>
<dbReference type="RefSeq" id="WP_198000277.1">
    <property type="nucleotide sequence ID" value="NZ_CP036269.1"/>
</dbReference>
<dbReference type="InterPro" id="IPR031325">
    <property type="entry name" value="RHS_repeat"/>
</dbReference>
<dbReference type="EC" id="3.1.-.-" evidence="5"/>
<sequence length="2731" mass="296764">MSRFLFTPQVDGSTGGSFSPPGDGQNIFQPRFSYQSTLAIDGVGGLGFIPNFDASIIPFEPENGSSSSSSSSSSSEINIDNVLVILGDGGAYEFNDKDSNGNYTSSNGTSFTLRKNLSGWTLSDLVQNKEWTFNEDGCLVEINQSGSAWQINRKQVGVLSVPDTIVGPYGLCFTFEYNEDPQPHIVTIIDSSNRKTKLSYEESKLKTFTPAGGGTYTISYEEDSSNITAIEKPSGNITSYAYDEDSRVISLTYPIGTRFTFTYPASNKQVVIDPNHRRTTVTYDDIGNITSTEKNGQLWSYPYDNGYPAGMVSPSGIRTSFSSHTGSQGEKYLSGLETGTQNVASYKYYSNNRLRGWVNWNGARTTLTHDSSGNINSIQSPNGSRITCAYDSNGLQTSTVNPLGYTRTNVYDSDGNPISTISPSRKRTSFSYNQYNQVATKTSPMGLVSSFSRNENNLLISETNPTGERTTYSYNQNGNPIRSINPLGLITTSVYDVNQRVIATISPMGTRVTIAYDSVSKPIRTESPSGLLATTVYDNLWRPIAKISPMQYRTTTLYDINARPIATIDPLNRITTNLLDNDGRVIAKVDASGFRTTFAYDADGNQISVTNPDLQSNLSIYSSSNNLLASVDALGNRTSFSYDALGRQIRTTNPLGYVTTNVYNSDDLVIATIDPLNYRTTTVYDDDNRAIAIINPLGDRTTTVFDNASRPIATIDPLGNRTTTSYDAAGRAIAETNPLNESVTTVYNANGKVVATVDPLGNTTSFSYDLDGNRITTINPLGEITTSVYNDDGNEIATINPLGYRSTHVYDDAGQKIAEVSANGDRTTTIYNLRGLISATIDPLGYRTSTTYDAIGQKISTINADGEITTTVYDAAGQQIATINALGYRSTSVYDAAGQAIRTIDALNQITTTAYDAAGRAIAITDPLNEITTTTYDAAGQAIASINPLNEIATTVYDSAGRTVVAIDALGARTTTVYDLAGRSVASINPLGEITTTVYDAAGHTIASINPEDERTTTVYDSAGQEVASIDGLGERSTTVYDPAGRSIASINPLLDRTTTSYDAAGRAVASINPLNEISTTVYDSAGRTIASVNPLLERTTTVYDAVGQEITEIDPLGYRTSTTYDAIGQKISTINADGEITTTVYDAVGQETAEINALGYRSTSVYDAAGQAIRTIDALNQITTTAYDAAGRAIAITDPLNEITTTTYDAAGQAIASINPLNEIATTVYDSAGRTVVAIDALGARTTTVYDLAGRSVASINPLGEITTTVYDAAGHTIAEVNANGFRTTSILDQAGQVSALQDARNNRISFLYDAMGREIVKINPLQDRKTTIYDSAGRINVRIDAEGIRTSYVYDAVGRKTQRHYPDGARTTWTYDAIGNPLVINSSEGAFTRTYDSLNQVRSLTWPAGKRVTWTYDAIGQRSIRETFVGRTTYTYDVRSKLTTLINEHNERTTFSYDSAGREIQKQLANGTRTSMVYDAAGRETHITHFTSGNVPFSSFADTYGASGNRTQRINLDGDITTWTYDSTSQVLSERYTDSIDTTITTFVYDAVGNRLVKEDNIGITTSTYDAANRLQNSEESSGISTYIYDKDGNQRSIEDSVGDITTYSWTYENQLANVESPNGDIVTYTYAPVNKKSNEYRLSKETDLEYTSYMWDDQNIILELDEIGTIEAEYTVVPQAYGNLISQERDTESSFYHFDPLGSTSEITDDTETVTDSYLYDVFGEVKSSTGTTINPYQWIGKEGYYRDSESGLYSLRNRIYGADEGRFKSEDPLGFAAGDINLYRYAGNNAATLTDPSGLHTIVTNQDPRFPRGVWLLIEGPNCGKGTKRIRIGTLLESDPTKFKPDRRGANEKFWNCEVSLDTATAIAQGEFTDSSFGQHAWTKSDDFIRDSYLSILLPRECNSNDECSDNSSNDEPAEEDTEGLCYWINKVCPILCNLSDLSDNCLGAAGVIPNIICEASKLGLGSLREFYNLFEAALGCVYEKIKANIEDLISGILGRLSGLDINVGDLLSGNWSAIASAIGLSLQNLARLAWQVAGTVFDKSTGIIQWIVDMAITIVQTTIDCIFGGSSSDSGGFLSCILGKLGLTGEKIKEVVQGAIDAFNEFLKDPLGTLLKNILGVIQDFVLNLISGIIGKLCNLGELIKDGCSIVKGIFEGFLQALRCFNNGNCSISQICNILYRLITAAIEALIAAIVAGALGKNVLCSIKKAICNFKCMIENAIKKALKWVMEKLKSLFPQGPPDECKSGNCALPVACDTEDTGGQGGGNTSGGNCETKCRKCNAGNCFGAGTLVHTPQGTQAIETLCIGQRVKTYLPDERTGEVPYEPTSLEWAAHRVITLTLPCLDDETIHLQLLRDPDWFRLHQPEVGETLWLDMPEMGVEGEALVEAIDDCPEIETGSGRVITATFAHSTGECLEFDIEGESTPLRVTGGHPLWRETAAETNLEEELTACCNSLNAAVNSSCGCESPSIYSLPVETEKKQAFASLATAVREITLELMAPKEQTWVPADEFQPGDSLKSLNGLRQFTNRNLERTPERVYNIEVDGDHVYRVGQSGMLVHNASEKCPSSNQHTQCRSKTVDVSWYPEPITVSTGGTAIIVNDSARTNLDTPPWWGKFRETPPYSSSRWQQGHVIASRFGGQTGSCNFTPQYSRVNLSGYKTCENRIGDALGCGCIKLIITINYGSDPLVPESYTIKARGMNGNKFKLDAVVDNDPNKPVPSACKKK</sequence>
<dbReference type="SUPFAM" id="SSF69304">
    <property type="entry name" value="Tricorn protease N-terminal domain"/>
    <property type="match status" value="1"/>
</dbReference>
<dbReference type="PANTHER" id="PTHR32305">
    <property type="match status" value="1"/>
</dbReference>
<keyword evidence="6" id="KW-1185">Reference proteome</keyword>
<keyword evidence="5" id="KW-0378">Hydrolase</keyword>
<dbReference type="KEGG" id="gaz:Pan241w_04190"/>
<evidence type="ECO:0000256" key="2">
    <source>
        <dbReference type="SAM" id="MobiDB-lite"/>
    </source>
</evidence>
<evidence type="ECO:0000313" key="5">
    <source>
        <dbReference type="EMBL" id="QDT40363.1"/>
    </source>
</evidence>